<evidence type="ECO:0000256" key="1">
    <source>
        <dbReference type="SAM" id="Coils"/>
    </source>
</evidence>
<feature type="coiled-coil region" evidence="1">
    <location>
        <begin position="40"/>
        <end position="74"/>
    </location>
</feature>
<dbReference type="Proteomes" id="UP001437256">
    <property type="component" value="Unassembled WGS sequence"/>
</dbReference>
<gene>
    <name evidence="3" type="ORF">AAF712_008955</name>
</gene>
<feature type="region of interest" description="Disordered" evidence="2">
    <location>
        <begin position="1"/>
        <end position="23"/>
    </location>
</feature>
<keyword evidence="1" id="KW-0175">Coiled coil</keyword>
<evidence type="ECO:0000313" key="3">
    <source>
        <dbReference type="EMBL" id="KAL0064095.1"/>
    </source>
</evidence>
<organism evidence="3 4">
    <name type="scientific">Marasmius tenuissimus</name>
    <dbReference type="NCBI Taxonomy" id="585030"/>
    <lineage>
        <taxon>Eukaryota</taxon>
        <taxon>Fungi</taxon>
        <taxon>Dikarya</taxon>
        <taxon>Basidiomycota</taxon>
        <taxon>Agaricomycotina</taxon>
        <taxon>Agaricomycetes</taxon>
        <taxon>Agaricomycetidae</taxon>
        <taxon>Agaricales</taxon>
        <taxon>Marasmiineae</taxon>
        <taxon>Marasmiaceae</taxon>
        <taxon>Marasmius</taxon>
    </lineage>
</organism>
<sequence>MSTASNPPPPDDAGSETDSDLEDPIPVKEFVLPALGALSDARARQIIADLQNNAEALRTQNDGLRLKVVELKAKIVVLRSRRGKRSKAKADEGMPFSGDAVKELGKKWAVMEGMWTSTSVFLKYPDDTMPHPQSPERFASVDAYNLGMFMQAGSSQKSTVLSNLRKVAGRIFEDANIPPALWENDSWSERGKNDIMRRLRSAPNGAPGQASSPFSSFLFPGGVYNMTLLFLSDYVWKAMRVTLFGPASLGENASVVRQNLVGNMWGVRKVTPAFIAFTAVMIQFMLNGDDTLGMKGGKSKIDYWDNYRSFHQLIEGSMTSSPSWTSNLFSHLNARVFKGTANHTAEQEETRVGAISQALVDLTLGSSPSVGPAPGEETSHPDPQPAPLTSPTVPSAPEPVTVDVEAAESPIGDEPDTLVHDHDASELAASEPAAAPKPAASSTRARARGGAGAGASGARRSTRNAPGTEANDNGEDEAALPTKTKRAARKK</sequence>
<evidence type="ECO:0000313" key="4">
    <source>
        <dbReference type="Proteomes" id="UP001437256"/>
    </source>
</evidence>
<dbReference type="InterPro" id="IPR046521">
    <property type="entry name" value="DUF6698"/>
</dbReference>
<comment type="caution">
    <text evidence="3">The sequence shown here is derived from an EMBL/GenBank/DDBJ whole genome shotgun (WGS) entry which is preliminary data.</text>
</comment>
<dbReference type="Pfam" id="PF20414">
    <property type="entry name" value="DUF6698"/>
    <property type="match status" value="1"/>
</dbReference>
<feature type="region of interest" description="Disordered" evidence="2">
    <location>
        <begin position="364"/>
        <end position="491"/>
    </location>
</feature>
<keyword evidence="4" id="KW-1185">Reference proteome</keyword>
<protein>
    <submittedName>
        <fullName evidence="3">Uncharacterized protein</fullName>
    </submittedName>
</protein>
<feature type="compositionally biased region" description="Acidic residues" evidence="2">
    <location>
        <begin position="13"/>
        <end position="23"/>
    </location>
</feature>
<accession>A0ABR2ZQZ3</accession>
<feature type="compositionally biased region" description="Low complexity" evidence="2">
    <location>
        <begin position="428"/>
        <end position="444"/>
    </location>
</feature>
<name>A0ABR2ZQZ3_9AGAR</name>
<proteinExistence type="predicted"/>
<feature type="compositionally biased region" description="Pro residues" evidence="2">
    <location>
        <begin position="1"/>
        <end position="11"/>
    </location>
</feature>
<reference evidence="3 4" key="1">
    <citation type="submission" date="2024-05" db="EMBL/GenBank/DDBJ databases">
        <title>A draft genome resource for the thread blight pathogen Marasmius tenuissimus strain MS-2.</title>
        <authorList>
            <person name="Yulfo-Soto G.E."/>
            <person name="Baruah I.K."/>
            <person name="Amoako-Attah I."/>
            <person name="Bukari Y."/>
            <person name="Meinhardt L.W."/>
            <person name="Bailey B.A."/>
            <person name="Cohen S.P."/>
        </authorList>
    </citation>
    <scope>NUCLEOTIDE SEQUENCE [LARGE SCALE GENOMIC DNA]</scope>
    <source>
        <strain evidence="3 4">MS-2</strain>
    </source>
</reference>
<dbReference type="EMBL" id="JBBXMP010000067">
    <property type="protein sequence ID" value="KAL0064095.1"/>
    <property type="molecule type" value="Genomic_DNA"/>
</dbReference>
<evidence type="ECO:0000256" key="2">
    <source>
        <dbReference type="SAM" id="MobiDB-lite"/>
    </source>
</evidence>